<protein>
    <recommendedName>
        <fullName evidence="3">ANTAR domain-containing protein</fullName>
    </recommendedName>
</protein>
<evidence type="ECO:0000313" key="1">
    <source>
        <dbReference type="EMBL" id="MCS0598471.1"/>
    </source>
</evidence>
<dbReference type="Proteomes" id="UP001206572">
    <property type="component" value="Unassembled WGS sequence"/>
</dbReference>
<gene>
    <name evidence="1" type="ORF">NX780_19180</name>
</gene>
<comment type="caution">
    <text evidence="1">The sequence shown here is derived from an EMBL/GenBank/DDBJ whole genome shotgun (WGS) entry which is preliminary data.</text>
</comment>
<reference evidence="1 2" key="1">
    <citation type="submission" date="2022-08" db="EMBL/GenBank/DDBJ databases">
        <title>Reclassification of Massilia species as members of the genera Telluria, Duganella, Pseudoduganella, Mokoshia gen. nov. and Zemynaea gen. nov. using orthogonal and non-orthogonal genome-based approaches.</title>
        <authorList>
            <person name="Bowman J.P."/>
        </authorList>
    </citation>
    <scope>NUCLEOTIDE SEQUENCE [LARGE SCALE GENOMIC DNA]</scope>
    <source>
        <strain evidence="1 2">JCM 31661</strain>
    </source>
</reference>
<accession>A0ABT2AQR5</accession>
<organism evidence="1 2">
    <name type="scientific">Massilia agri</name>
    <dbReference type="NCBI Taxonomy" id="1886785"/>
    <lineage>
        <taxon>Bacteria</taxon>
        <taxon>Pseudomonadati</taxon>
        <taxon>Pseudomonadota</taxon>
        <taxon>Betaproteobacteria</taxon>
        <taxon>Burkholderiales</taxon>
        <taxon>Oxalobacteraceae</taxon>
        <taxon>Telluria group</taxon>
        <taxon>Massilia</taxon>
    </lineage>
</organism>
<dbReference type="EMBL" id="JANUHA010000015">
    <property type="protein sequence ID" value="MCS0598471.1"/>
    <property type="molecule type" value="Genomic_DNA"/>
</dbReference>
<keyword evidence="2" id="KW-1185">Reference proteome</keyword>
<dbReference type="RefSeq" id="WP_258829481.1">
    <property type="nucleotide sequence ID" value="NZ_JANUHA010000015.1"/>
</dbReference>
<name>A0ABT2AQR5_9BURK</name>
<sequence>MNPPRILHAVSDSANEARRDLRQRDIVDDALLLMRAAGTLSALEFLKSHAVDTRIITRVLLDPSKRRGGASLSPA</sequence>
<evidence type="ECO:0008006" key="3">
    <source>
        <dbReference type="Google" id="ProtNLM"/>
    </source>
</evidence>
<evidence type="ECO:0000313" key="2">
    <source>
        <dbReference type="Proteomes" id="UP001206572"/>
    </source>
</evidence>
<proteinExistence type="predicted"/>